<evidence type="ECO:0000313" key="3">
    <source>
        <dbReference type="EMBL" id="CAE0618233.1"/>
    </source>
</evidence>
<evidence type="ECO:0000256" key="2">
    <source>
        <dbReference type="SAM" id="SignalP"/>
    </source>
</evidence>
<protein>
    <submittedName>
        <fullName evidence="3">Uncharacterized protein</fullName>
    </submittedName>
</protein>
<evidence type="ECO:0000256" key="1">
    <source>
        <dbReference type="SAM" id="MobiDB-lite"/>
    </source>
</evidence>
<organism evidence="3">
    <name type="scientific">Oxyrrhis marina</name>
    <name type="common">Dinoflagellate</name>
    <dbReference type="NCBI Taxonomy" id="2969"/>
    <lineage>
        <taxon>Eukaryota</taxon>
        <taxon>Sar</taxon>
        <taxon>Alveolata</taxon>
        <taxon>Dinophyceae</taxon>
        <taxon>Oxyrrhinales</taxon>
        <taxon>Oxyrrhinaceae</taxon>
        <taxon>Oxyrrhis</taxon>
    </lineage>
</organism>
<name>A0A7S3XH76_OXYMA</name>
<dbReference type="EMBL" id="HBIT01008080">
    <property type="protein sequence ID" value="CAE0618233.1"/>
    <property type="molecule type" value="Transcribed_RNA"/>
</dbReference>
<feature type="signal peptide" evidence="2">
    <location>
        <begin position="1"/>
        <end position="19"/>
    </location>
</feature>
<reference evidence="3" key="1">
    <citation type="submission" date="2021-01" db="EMBL/GenBank/DDBJ databases">
        <authorList>
            <person name="Corre E."/>
            <person name="Pelletier E."/>
            <person name="Niang G."/>
            <person name="Scheremetjew M."/>
            <person name="Finn R."/>
            <person name="Kale V."/>
            <person name="Holt S."/>
            <person name="Cochrane G."/>
            <person name="Meng A."/>
            <person name="Brown T."/>
            <person name="Cohen L."/>
        </authorList>
    </citation>
    <scope>NUCLEOTIDE SEQUENCE</scope>
    <source>
        <strain evidence="3">CCMP1795</strain>
    </source>
</reference>
<dbReference type="AlphaFoldDB" id="A0A7S3XH76"/>
<feature type="chain" id="PRO_5031264096" evidence="2">
    <location>
        <begin position="20"/>
        <end position="292"/>
    </location>
</feature>
<feature type="region of interest" description="Disordered" evidence="1">
    <location>
        <begin position="254"/>
        <end position="292"/>
    </location>
</feature>
<keyword evidence="2" id="KW-0732">Signal</keyword>
<sequence length="292" mass="33235">MRSLWVSLVAVAWATGIEEEEDFAGQSKALFTHAAGELHCPDRELVHPCVDHLKAWLENKTDTTADSALRCVRRVLNASDDFYTLRNMTHLLLDLDVVQKVFDADARDGPFVMAGLDFGRKLIRNSECLADFDNLNDMQCRCPMLYHKILLLKMKNLNRTEDAQQLFQEAKALAYDGVTPRQAGEAVPWTRMDHTPQIWLKGLRAMPVWPRDTWDTLPICSKLEEHYPVIRKEFDEVSKNSNNFQDACTARAARCGRTGSGHNPRSGQTTRPRQSPCPPPTCTPLRRQTDER</sequence>
<proteinExistence type="predicted"/>
<accession>A0A7S3XH76</accession>
<gene>
    <name evidence="3" type="ORF">OMAR00292_LOCUS4109</name>
</gene>